<evidence type="ECO:0000256" key="1">
    <source>
        <dbReference type="SAM" id="SignalP"/>
    </source>
</evidence>
<keyword evidence="1" id="KW-0732">Signal</keyword>
<evidence type="ECO:0000313" key="3">
    <source>
        <dbReference type="EMBL" id="WNZ22563.1"/>
    </source>
</evidence>
<proteinExistence type="predicted"/>
<dbReference type="InterPro" id="IPR015168">
    <property type="entry name" value="SsuA/THI5"/>
</dbReference>
<feature type="signal peptide" evidence="1">
    <location>
        <begin position="1"/>
        <end position="29"/>
    </location>
</feature>
<accession>A0AA97APZ5</accession>
<dbReference type="Pfam" id="PF09084">
    <property type="entry name" value="NMT1"/>
    <property type="match status" value="1"/>
</dbReference>
<dbReference type="PROSITE" id="PS51318">
    <property type="entry name" value="TAT"/>
    <property type="match status" value="1"/>
</dbReference>
<sequence length="342" mass="36740">MKIRRRQFFHLSAGAALAIVAHGCSQSQAEAPQPSGTTNSATENPGKISIGFWPVASGLPLFVADKRGYFKDAGLDVEVVKFASPNQVAEALIAGRLQGTGNGVASGVLGLSEITSPGLFKIIAANPSNVDYKLDQVIVAKNSSIQSVADLKGKKFATGPGAQNLAIAEAILAAAGVTNPQVQQLEVRQHVAAIESGQIDAAYTLEPTGTVGEMKGITRTLENGVVSKYILGDPKAPWFGGSAVLSSKFIQQYPATTKTYIEAYRRAIEDIRNKPDEMRQYMVGYTAIEGDLVQKVPLVAYTMYDEFKPEDIGYFQKFFDFMTDTKVFTKSVDVASLLYKPA</sequence>
<reference evidence="3" key="1">
    <citation type="submission" date="2020-05" db="EMBL/GenBank/DDBJ databases">
        <authorList>
            <person name="Zhu T."/>
            <person name="Keshari N."/>
            <person name="Lu X."/>
        </authorList>
    </citation>
    <scope>NUCLEOTIDE SEQUENCE</scope>
    <source>
        <strain evidence="3">NK1-12</strain>
    </source>
</reference>
<dbReference type="RefSeq" id="WP_316434043.1">
    <property type="nucleotide sequence ID" value="NZ_CP053586.1"/>
</dbReference>
<name>A0AA97APZ5_9CYAN</name>
<dbReference type="EMBL" id="CP053586">
    <property type="protein sequence ID" value="WNZ22563.1"/>
    <property type="molecule type" value="Genomic_DNA"/>
</dbReference>
<dbReference type="InterPro" id="IPR006311">
    <property type="entry name" value="TAT_signal"/>
</dbReference>
<evidence type="ECO:0000259" key="2">
    <source>
        <dbReference type="Pfam" id="PF09084"/>
    </source>
</evidence>
<organism evidence="3">
    <name type="scientific">Leptolyngbya sp. NK1-12</name>
    <dbReference type="NCBI Taxonomy" id="2547451"/>
    <lineage>
        <taxon>Bacteria</taxon>
        <taxon>Bacillati</taxon>
        <taxon>Cyanobacteriota</taxon>
        <taxon>Cyanophyceae</taxon>
        <taxon>Leptolyngbyales</taxon>
        <taxon>Leptolyngbyaceae</taxon>
        <taxon>Leptolyngbya group</taxon>
        <taxon>Leptolyngbya</taxon>
    </lineage>
</organism>
<protein>
    <submittedName>
        <fullName evidence="3">ABC transporter substrate-binding protein</fullName>
    </submittedName>
</protein>
<dbReference type="AlphaFoldDB" id="A0AA97APZ5"/>
<gene>
    <name evidence="3" type="ORF">HJG54_06615</name>
</gene>
<feature type="domain" description="SsuA/THI5-like" evidence="2">
    <location>
        <begin position="59"/>
        <end position="277"/>
    </location>
</feature>
<dbReference type="SUPFAM" id="SSF53850">
    <property type="entry name" value="Periplasmic binding protein-like II"/>
    <property type="match status" value="1"/>
</dbReference>
<dbReference type="PANTHER" id="PTHR30024">
    <property type="entry name" value="ALIPHATIC SULFONATES-BINDING PROTEIN-RELATED"/>
    <property type="match status" value="1"/>
</dbReference>
<feature type="chain" id="PRO_5041724383" evidence="1">
    <location>
        <begin position="30"/>
        <end position="342"/>
    </location>
</feature>
<dbReference type="Gene3D" id="3.40.190.10">
    <property type="entry name" value="Periplasmic binding protein-like II"/>
    <property type="match status" value="2"/>
</dbReference>